<reference evidence="1" key="1">
    <citation type="submission" date="2020-10" db="EMBL/GenBank/DDBJ databases">
        <title>Bacterium isolated from coastal waters sediment.</title>
        <authorList>
            <person name="Chen R.-J."/>
            <person name="Lu D.-C."/>
            <person name="Zhu K.-L."/>
            <person name="Du Z.-J."/>
        </authorList>
    </citation>
    <scope>NUCLEOTIDE SEQUENCE</scope>
    <source>
        <strain evidence="1">N1Y112</strain>
    </source>
</reference>
<sequence length="777" mass="86178">MSGGLMRRLYISLIALAIIPLLLLMTAYAATPYMVQWGAAQWLTAQGFTGITLDIERPEWNELRVRQFTASKATDSADLLLETGAILIRFSPLKVWATQKVDLIELPASHLSVRLKDHVAAQQPNKPDVYLDLASFLPAVWFAAIPADQVRVGELDVDLDYPAGQPDWSLKGALLVESEQLYSRLRFYREGLDLGWGDLELRADNHFNLRLLQQDTPFIVIDGNLKAEDAVVLNANQLIDLQGLGQWLHRFLPDMELPVLSGSVSTQGIFSLPLQAALSPDTMLSQLESEHRFNTQATLKGMSPLLSNVALNLSGTVHVSDKHVVGNLDKGNTVTVMKPQLADVRMKQARVTLTRPIDFNTEMKRDGIALTNLPISGELSLSPVSMGKHRAVFSPVQFSVDSADLVQHQYKGSISIARLSLNVPDQRLPDISIKTDFDVDPQVLSTTFDLNTRELPLRVAGRSSTDLGRMSSVIQWTLKAVDIAGLEKQLRNYVSVVPAELTLKGGRLLHNGEAKIRDTKMHVNYWNAVNRADLTWNKTELNNVVWRSSGRYNENGWLNDRGTLKISRIFSGVEVNSLNTEYRFMREPSGEGTIKMSPVTASLLGGDIRINGFETALVPLNVMTSVDLQQLDMAEILKLEQQEGLSGEGRLNGQFPIMFDNDGLRISDGRLIADAPGGAIRFQPDGSVAAYAAANQGLAMALGALENFQYDTLEIKLNYAPDGTALLNTRLKGHNPDWNKGHPVDFTINVEENIPDLIRTLQFADELTEKLEKRYRD</sequence>
<dbReference type="RefSeq" id="WP_193954492.1">
    <property type="nucleotide sequence ID" value="NZ_JADEYS010000018.1"/>
</dbReference>
<evidence type="ECO:0000313" key="1">
    <source>
        <dbReference type="EMBL" id="MBE9398797.1"/>
    </source>
</evidence>
<protein>
    <submittedName>
        <fullName evidence="1">YdbH domain-containing protein</fullName>
    </submittedName>
</protein>
<keyword evidence="2" id="KW-1185">Reference proteome</keyword>
<dbReference type="AlphaFoldDB" id="A0A8J7FEV5"/>
<accession>A0A8J7FEV5</accession>
<organism evidence="1 2">
    <name type="scientific">Pontibacterium sinense</name>
    <dbReference type="NCBI Taxonomy" id="2781979"/>
    <lineage>
        <taxon>Bacteria</taxon>
        <taxon>Pseudomonadati</taxon>
        <taxon>Pseudomonadota</taxon>
        <taxon>Gammaproteobacteria</taxon>
        <taxon>Oceanospirillales</taxon>
        <taxon>Oceanospirillaceae</taxon>
        <taxon>Pontibacterium</taxon>
    </lineage>
</organism>
<proteinExistence type="predicted"/>
<dbReference type="EMBL" id="JADEYS010000018">
    <property type="protein sequence ID" value="MBE9398797.1"/>
    <property type="molecule type" value="Genomic_DNA"/>
</dbReference>
<dbReference type="InterPro" id="IPR021730">
    <property type="entry name" value="YdbH"/>
</dbReference>
<evidence type="ECO:0000313" key="2">
    <source>
        <dbReference type="Proteomes" id="UP000640333"/>
    </source>
</evidence>
<name>A0A8J7FEV5_9GAMM</name>
<gene>
    <name evidence="1" type="ORF">IOQ59_16170</name>
</gene>
<dbReference type="Proteomes" id="UP000640333">
    <property type="component" value="Unassembled WGS sequence"/>
</dbReference>
<comment type="caution">
    <text evidence="1">The sequence shown here is derived from an EMBL/GenBank/DDBJ whole genome shotgun (WGS) entry which is preliminary data.</text>
</comment>
<dbReference type="Pfam" id="PF11739">
    <property type="entry name" value="YdbH-like"/>
    <property type="match status" value="1"/>
</dbReference>